<dbReference type="EMBL" id="UINC01001576">
    <property type="protein sequence ID" value="SUZ84014.1"/>
    <property type="molecule type" value="Genomic_DNA"/>
</dbReference>
<dbReference type="PROSITE" id="PS00122">
    <property type="entry name" value="CARBOXYLESTERASE_B_1"/>
    <property type="match status" value="1"/>
</dbReference>
<protein>
    <recommendedName>
        <fullName evidence="2">BD-FAE-like domain-containing protein</fullName>
    </recommendedName>
</protein>
<keyword evidence="1" id="KW-0378">Hydrolase</keyword>
<name>A0A381QYG5_9ZZZZ</name>
<proteinExistence type="predicted"/>
<dbReference type="PANTHER" id="PTHR48081">
    <property type="entry name" value="AB HYDROLASE SUPERFAMILY PROTEIN C4A8.06C"/>
    <property type="match status" value="1"/>
</dbReference>
<dbReference type="SUPFAM" id="SSF53474">
    <property type="entry name" value="alpha/beta-Hydrolases"/>
    <property type="match status" value="1"/>
</dbReference>
<dbReference type="InterPro" id="IPR019826">
    <property type="entry name" value="Carboxylesterase_B_AS"/>
</dbReference>
<accession>A0A381QYG5</accession>
<dbReference type="GO" id="GO:0016787">
    <property type="term" value="F:hydrolase activity"/>
    <property type="evidence" value="ECO:0007669"/>
    <property type="project" value="UniProtKB-KW"/>
</dbReference>
<evidence type="ECO:0000256" key="1">
    <source>
        <dbReference type="ARBA" id="ARBA00022801"/>
    </source>
</evidence>
<evidence type="ECO:0000259" key="2">
    <source>
        <dbReference type="Pfam" id="PF20434"/>
    </source>
</evidence>
<evidence type="ECO:0000313" key="3">
    <source>
        <dbReference type="EMBL" id="SUZ84014.1"/>
    </source>
</evidence>
<dbReference type="InterPro" id="IPR029058">
    <property type="entry name" value="AB_hydrolase_fold"/>
</dbReference>
<gene>
    <name evidence="3" type="ORF">METZ01_LOCUS36868</name>
</gene>
<reference evidence="3" key="1">
    <citation type="submission" date="2018-05" db="EMBL/GenBank/DDBJ databases">
        <authorList>
            <person name="Lanie J.A."/>
            <person name="Ng W.-L."/>
            <person name="Kazmierczak K.M."/>
            <person name="Andrzejewski T.M."/>
            <person name="Davidsen T.M."/>
            <person name="Wayne K.J."/>
            <person name="Tettelin H."/>
            <person name="Glass J.I."/>
            <person name="Rusch D."/>
            <person name="Podicherti R."/>
            <person name="Tsui H.-C.T."/>
            <person name="Winkler M.E."/>
        </authorList>
    </citation>
    <scope>NUCLEOTIDE SEQUENCE</scope>
</reference>
<dbReference type="Pfam" id="PF20434">
    <property type="entry name" value="BD-FAE"/>
    <property type="match status" value="1"/>
</dbReference>
<feature type="domain" description="BD-FAE-like" evidence="2">
    <location>
        <begin position="71"/>
        <end position="174"/>
    </location>
</feature>
<dbReference type="PANTHER" id="PTHR48081:SF33">
    <property type="entry name" value="KYNURENINE FORMAMIDASE"/>
    <property type="match status" value="1"/>
</dbReference>
<dbReference type="AlphaFoldDB" id="A0A381QYG5"/>
<sequence>MTDHNIRSIDSKMLYHGFSTQLEIDQQYNPRFSVENTDELIQSYLTESERVSGEYVNLTGVAYGSSAEETLDIYSAESPVSPIHIFFHGGYWHSLSSRDFAFVAEGLVSNGITAVLVNYALCPEVTIAEIVRQARAAVAWTYRNAETFGGNPERITVSGHSAGGHLTGMLLSTKWEKEYGLAADVIKGMLPISGLFDLGPFPFSWLQPKLQLSRELVSLNSPLLLKPASAPPVLLAVGADESQEFHRQSQDYCAFLQKHGVPAKYISIQRKNHFNILHDFLGEGGPLCRQISEWSCKAEKNFSKSK</sequence>
<dbReference type="InterPro" id="IPR049492">
    <property type="entry name" value="BD-FAE-like_dom"/>
</dbReference>
<dbReference type="InterPro" id="IPR050300">
    <property type="entry name" value="GDXG_lipolytic_enzyme"/>
</dbReference>
<organism evidence="3">
    <name type="scientific">marine metagenome</name>
    <dbReference type="NCBI Taxonomy" id="408172"/>
    <lineage>
        <taxon>unclassified sequences</taxon>
        <taxon>metagenomes</taxon>
        <taxon>ecological metagenomes</taxon>
    </lineage>
</organism>
<dbReference type="Gene3D" id="3.40.50.1820">
    <property type="entry name" value="alpha/beta hydrolase"/>
    <property type="match status" value="1"/>
</dbReference>